<dbReference type="PRINTS" id="PR00781">
    <property type="entry name" value="LIPOSIGPTASE"/>
</dbReference>
<evidence type="ECO:0000313" key="12">
    <source>
        <dbReference type="Proteomes" id="UP001310022"/>
    </source>
</evidence>
<sequence>MKYGKYFLIALAVIILDQIVKMAVHFNMPLGSAGQIQVFGDWFKLHYTLNPGMAFGMQLGSDYGKLILTSFRLVAMFGIGWYLVHLAKKGAHTGLLVCIGLILGGAIGNLVDSIFYGVLLDNAPYNAPSPWFHGQVIDMFYFDIWEGYMPDWLPLWGGKYMAFWPIFNVADSAIFIGVALIILFQKKFLVTASGERIG</sequence>
<dbReference type="EC" id="3.4.23.36" evidence="9"/>
<gene>
    <name evidence="9 11" type="primary">lspA</name>
    <name evidence="11" type="ORF">PEDI_29220</name>
</gene>
<dbReference type="GO" id="GO:0006508">
    <property type="term" value="P:proteolysis"/>
    <property type="evidence" value="ECO:0007669"/>
    <property type="project" value="UniProtKB-KW"/>
</dbReference>
<dbReference type="GO" id="GO:0004190">
    <property type="term" value="F:aspartic-type endopeptidase activity"/>
    <property type="evidence" value="ECO:0007669"/>
    <property type="project" value="UniProtKB-UniRule"/>
</dbReference>
<evidence type="ECO:0000256" key="1">
    <source>
        <dbReference type="ARBA" id="ARBA00006139"/>
    </source>
</evidence>
<comment type="function">
    <text evidence="9">This protein specifically catalyzes the removal of signal peptides from prolipoproteins.</text>
</comment>
<feature type="active site" evidence="9">
    <location>
        <position position="171"/>
    </location>
</feature>
<dbReference type="PANTHER" id="PTHR33695">
    <property type="entry name" value="LIPOPROTEIN SIGNAL PEPTIDASE"/>
    <property type="match status" value="1"/>
</dbReference>
<comment type="caution">
    <text evidence="11">The sequence shown here is derived from an EMBL/GenBank/DDBJ whole genome shotgun (WGS) entry which is preliminary data.</text>
</comment>
<keyword evidence="8 9" id="KW-0472">Membrane</keyword>
<comment type="caution">
    <text evidence="9">Lacks conserved residue(s) required for the propagation of feature annotation.</text>
</comment>
<dbReference type="Proteomes" id="UP001310022">
    <property type="component" value="Unassembled WGS sequence"/>
</dbReference>
<dbReference type="PANTHER" id="PTHR33695:SF1">
    <property type="entry name" value="LIPOPROTEIN SIGNAL PEPTIDASE"/>
    <property type="match status" value="1"/>
</dbReference>
<evidence type="ECO:0000256" key="3">
    <source>
        <dbReference type="ARBA" id="ARBA00022670"/>
    </source>
</evidence>
<comment type="subcellular location">
    <subcellularLocation>
        <location evidence="9">Cell membrane</location>
        <topology evidence="9">Multi-pass membrane protein</topology>
    </subcellularLocation>
</comment>
<evidence type="ECO:0000256" key="7">
    <source>
        <dbReference type="ARBA" id="ARBA00022989"/>
    </source>
</evidence>
<dbReference type="HAMAP" id="MF_00161">
    <property type="entry name" value="LspA"/>
    <property type="match status" value="1"/>
</dbReference>
<feature type="active site" evidence="9">
    <location>
        <position position="138"/>
    </location>
</feature>
<comment type="similarity">
    <text evidence="1 9 10">Belongs to the peptidase A8 family.</text>
</comment>
<evidence type="ECO:0000256" key="6">
    <source>
        <dbReference type="ARBA" id="ARBA00022801"/>
    </source>
</evidence>
<protein>
    <recommendedName>
        <fullName evidence="9">Lipoprotein signal peptidase</fullName>
        <ecNumber evidence="9">3.4.23.36</ecNumber>
    </recommendedName>
    <alternativeName>
        <fullName evidence="9">Prolipoprotein signal peptidase</fullName>
    </alternativeName>
    <alternativeName>
        <fullName evidence="9">Signal peptidase II</fullName>
        <shortName evidence="9">SPase II</shortName>
    </alternativeName>
</protein>
<keyword evidence="7 9" id="KW-1133">Transmembrane helix</keyword>
<evidence type="ECO:0000256" key="2">
    <source>
        <dbReference type="ARBA" id="ARBA00022475"/>
    </source>
</evidence>
<dbReference type="EMBL" id="BQKE01000001">
    <property type="protein sequence ID" value="GJM62370.1"/>
    <property type="molecule type" value="Genomic_DNA"/>
</dbReference>
<proteinExistence type="inferred from homology"/>
<feature type="transmembrane region" description="Helical" evidence="9">
    <location>
        <begin position="162"/>
        <end position="184"/>
    </location>
</feature>
<organism evidence="11 12">
    <name type="scientific">Persicobacter diffluens</name>
    <dbReference type="NCBI Taxonomy" id="981"/>
    <lineage>
        <taxon>Bacteria</taxon>
        <taxon>Pseudomonadati</taxon>
        <taxon>Bacteroidota</taxon>
        <taxon>Cytophagia</taxon>
        <taxon>Cytophagales</taxon>
        <taxon>Persicobacteraceae</taxon>
        <taxon>Persicobacter</taxon>
    </lineage>
</organism>
<dbReference type="GO" id="GO:0005886">
    <property type="term" value="C:plasma membrane"/>
    <property type="evidence" value="ECO:0007669"/>
    <property type="project" value="UniProtKB-SubCell"/>
</dbReference>
<evidence type="ECO:0000256" key="9">
    <source>
        <dbReference type="HAMAP-Rule" id="MF_00161"/>
    </source>
</evidence>
<dbReference type="Pfam" id="PF01252">
    <property type="entry name" value="Peptidase_A8"/>
    <property type="match status" value="1"/>
</dbReference>
<keyword evidence="4 9" id="KW-0812">Transmembrane</keyword>
<name>A0AAN4W0R5_9BACT</name>
<accession>A0AAN4W0R5</accession>
<dbReference type="AlphaFoldDB" id="A0AAN4W0R5"/>
<keyword evidence="6 9" id="KW-0378">Hydrolase</keyword>
<comment type="catalytic activity">
    <reaction evidence="9">
        <text>Release of signal peptides from bacterial membrane prolipoproteins. Hydrolyzes -Xaa-Yaa-Zaa-|-(S,diacylglyceryl)Cys-, in which Xaa is hydrophobic (preferably Leu), and Yaa (Ala or Ser) and Zaa (Gly or Ala) have small, neutral side chains.</text>
        <dbReference type="EC" id="3.4.23.36"/>
    </reaction>
</comment>
<evidence type="ECO:0000256" key="5">
    <source>
        <dbReference type="ARBA" id="ARBA00022750"/>
    </source>
</evidence>
<keyword evidence="3 9" id="KW-0645">Protease</keyword>
<dbReference type="NCBIfam" id="NF011369">
    <property type="entry name" value="PRK14788.1"/>
    <property type="match status" value="1"/>
</dbReference>
<reference evidence="11 12" key="1">
    <citation type="submission" date="2021-12" db="EMBL/GenBank/DDBJ databases">
        <title>Genome sequencing of bacteria with rrn-lacking chromosome and rrn-plasmid.</title>
        <authorList>
            <person name="Anda M."/>
            <person name="Iwasaki W."/>
        </authorList>
    </citation>
    <scope>NUCLEOTIDE SEQUENCE [LARGE SCALE GENOMIC DNA]</scope>
    <source>
        <strain evidence="11 12">NBRC 15940</strain>
    </source>
</reference>
<evidence type="ECO:0000256" key="4">
    <source>
        <dbReference type="ARBA" id="ARBA00022692"/>
    </source>
</evidence>
<keyword evidence="12" id="KW-1185">Reference proteome</keyword>
<feature type="transmembrane region" description="Helical" evidence="9">
    <location>
        <begin position="63"/>
        <end position="84"/>
    </location>
</feature>
<evidence type="ECO:0000256" key="10">
    <source>
        <dbReference type="RuleBase" id="RU004181"/>
    </source>
</evidence>
<dbReference type="InterPro" id="IPR001872">
    <property type="entry name" value="Peptidase_A8"/>
</dbReference>
<comment type="pathway">
    <text evidence="9">Protein modification; lipoprotein biosynthesis (signal peptide cleavage).</text>
</comment>
<keyword evidence="2 9" id="KW-1003">Cell membrane</keyword>
<dbReference type="RefSeq" id="WP_338237653.1">
    <property type="nucleotide sequence ID" value="NZ_BQKE01000001.1"/>
</dbReference>
<evidence type="ECO:0000256" key="8">
    <source>
        <dbReference type="ARBA" id="ARBA00023136"/>
    </source>
</evidence>
<evidence type="ECO:0000313" key="11">
    <source>
        <dbReference type="EMBL" id="GJM62370.1"/>
    </source>
</evidence>
<keyword evidence="5 9" id="KW-0064">Aspartyl protease</keyword>
<keyword evidence="11" id="KW-0449">Lipoprotein</keyword>
<feature type="transmembrane region" description="Helical" evidence="9">
    <location>
        <begin position="96"/>
        <end position="119"/>
    </location>
</feature>